<comment type="caution">
    <text evidence="2">The sequence shown here is derived from an EMBL/GenBank/DDBJ whole genome shotgun (WGS) entry which is preliminary data.</text>
</comment>
<reference evidence="3" key="1">
    <citation type="journal article" date="2019" name="Int. J. Syst. Evol. Microbiol.">
        <title>The Global Catalogue of Microorganisms (GCM) 10K type strain sequencing project: providing services to taxonomists for standard genome sequencing and annotation.</title>
        <authorList>
            <consortium name="The Broad Institute Genomics Platform"/>
            <consortium name="The Broad Institute Genome Sequencing Center for Infectious Disease"/>
            <person name="Wu L."/>
            <person name="Ma J."/>
        </authorList>
    </citation>
    <scope>NUCLEOTIDE SEQUENCE [LARGE SCALE GENOMIC DNA]</scope>
    <source>
        <strain evidence="3">JCM 13501</strain>
    </source>
</reference>
<dbReference type="Pfam" id="PF26078">
    <property type="entry name" value="Baseplate_J_M"/>
    <property type="match status" value="1"/>
</dbReference>
<accession>A0ABQ2H4E6</accession>
<dbReference type="EMBL" id="BMNW01000018">
    <property type="protein sequence ID" value="GGM30281.1"/>
    <property type="molecule type" value="Genomic_DNA"/>
</dbReference>
<dbReference type="InterPro" id="IPR058531">
    <property type="entry name" value="Baseplate_J_M"/>
</dbReference>
<dbReference type="Proteomes" id="UP000616499">
    <property type="component" value="Unassembled WGS sequence"/>
</dbReference>
<keyword evidence="3" id="KW-1185">Reference proteome</keyword>
<dbReference type="PIRSF" id="PIRSF020481">
    <property type="entry name" value="BAP"/>
    <property type="match status" value="1"/>
</dbReference>
<sequence length="305" mass="32423">MASTFTPIDLSQLPEPTIVEQLDFESIYAERKAALIALYPADQQATLAARLELESEPLVKLLQENAYRELLLRQRVNEAALGTMLAKATGTDLEQIAGGVNLTRLTITPADTTSVPPTAAVMEGDDALRERVQMAWEGLSVAGPRNAYILHARNASGQVADASAVSPSPAVVVVTVQSYIGDGTASPELLATVAEALNDDDVRPLGDRVTVQSAEILPYSVKARLYLENTGAESELILQTAEKNLASYVNRRRRLGVIVARSGLDAALHVAGVSKVELDGWTDIVPTSAQAGYCTGTSVILGDQA</sequence>
<evidence type="ECO:0000259" key="1">
    <source>
        <dbReference type="Pfam" id="PF26078"/>
    </source>
</evidence>
<dbReference type="PANTHER" id="PTHR35862:SF1">
    <property type="entry name" value="FELS-2 PROPHAGE PROTEIN"/>
    <property type="match status" value="1"/>
</dbReference>
<proteinExistence type="predicted"/>
<gene>
    <name evidence="2" type="primary">J</name>
    <name evidence="2" type="ORF">GCM10009425_46100</name>
</gene>
<dbReference type="InterPro" id="IPR052726">
    <property type="entry name" value="Phage_Baseplate_Hub"/>
</dbReference>
<name>A0ABQ2H4E6_9PSED</name>
<feature type="domain" description="Baseplate J-like central" evidence="1">
    <location>
        <begin position="141"/>
        <end position="212"/>
    </location>
</feature>
<evidence type="ECO:0000313" key="3">
    <source>
        <dbReference type="Proteomes" id="UP000616499"/>
    </source>
</evidence>
<organism evidence="2 3">
    <name type="scientific">Pseudomonas asuensis</name>
    <dbReference type="NCBI Taxonomy" id="1825787"/>
    <lineage>
        <taxon>Bacteria</taxon>
        <taxon>Pseudomonadati</taxon>
        <taxon>Pseudomonadota</taxon>
        <taxon>Gammaproteobacteria</taxon>
        <taxon>Pseudomonadales</taxon>
        <taxon>Pseudomonadaceae</taxon>
        <taxon>Pseudomonas</taxon>
    </lineage>
</organism>
<evidence type="ECO:0000313" key="2">
    <source>
        <dbReference type="EMBL" id="GGM30281.1"/>
    </source>
</evidence>
<dbReference type="PANTHER" id="PTHR35862">
    <property type="entry name" value="FELS-2 PROPHAGE PROTEIN"/>
    <property type="match status" value="1"/>
</dbReference>
<protein>
    <submittedName>
        <fullName evidence="2">Baseplate assembly protein</fullName>
    </submittedName>
</protein>
<dbReference type="InterPro" id="IPR014507">
    <property type="entry name" value="Baseplate_assembly_J_pred"/>
</dbReference>
<dbReference type="RefSeq" id="WP_188868519.1">
    <property type="nucleotide sequence ID" value="NZ_BMNW01000018.1"/>
</dbReference>